<keyword evidence="2" id="KW-0472">Membrane</keyword>
<dbReference type="InterPro" id="IPR028994">
    <property type="entry name" value="Integrin_alpha_N"/>
</dbReference>
<feature type="transmembrane region" description="Helical" evidence="2">
    <location>
        <begin position="97"/>
        <end position="121"/>
    </location>
</feature>
<name>A0ABQ3ULP6_9CHLR</name>
<dbReference type="RefSeq" id="WP_201370395.1">
    <property type="nucleotide sequence ID" value="NZ_BNJG01000001.1"/>
</dbReference>
<evidence type="ECO:0000313" key="3">
    <source>
        <dbReference type="EMBL" id="GHO53582.1"/>
    </source>
</evidence>
<keyword evidence="4" id="KW-1185">Reference proteome</keyword>
<evidence type="ECO:0000256" key="1">
    <source>
        <dbReference type="SAM" id="MobiDB-lite"/>
    </source>
</evidence>
<organism evidence="3 4">
    <name type="scientific">Ktedonobacter robiniae</name>
    <dbReference type="NCBI Taxonomy" id="2778365"/>
    <lineage>
        <taxon>Bacteria</taxon>
        <taxon>Bacillati</taxon>
        <taxon>Chloroflexota</taxon>
        <taxon>Ktedonobacteria</taxon>
        <taxon>Ktedonobacterales</taxon>
        <taxon>Ktedonobacteraceae</taxon>
        <taxon>Ktedonobacter</taxon>
    </lineage>
</organism>
<proteinExistence type="predicted"/>
<evidence type="ECO:0000313" key="4">
    <source>
        <dbReference type="Proteomes" id="UP000654345"/>
    </source>
</evidence>
<gene>
    <name evidence="3" type="ORF">KSB_20570</name>
</gene>
<feature type="compositionally biased region" description="Basic and acidic residues" evidence="1">
    <location>
        <begin position="1"/>
        <end position="11"/>
    </location>
</feature>
<dbReference type="SUPFAM" id="SSF69318">
    <property type="entry name" value="Integrin alpha N-terminal domain"/>
    <property type="match status" value="1"/>
</dbReference>
<reference evidence="3 4" key="1">
    <citation type="journal article" date="2021" name="Int. J. Syst. Evol. Microbiol.">
        <title>Reticulibacter mediterranei gen. nov., sp. nov., within the new family Reticulibacteraceae fam. nov., and Ktedonospora formicarum gen. nov., sp. nov., Ktedonobacter robiniae sp. nov., Dictyobacter formicarum sp. nov. and Dictyobacter arantiisoli sp. nov., belonging to the class Ktedonobacteria.</title>
        <authorList>
            <person name="Yabe S."/>
            <person name="Zheng Y."/>
            <person name="Wang C.M."/>
            <person name="Sakai Y."/>
            <person name="Abe K."/>
            <person name="Yokota A."/>
            <person name="Donadio S."/>
            <person name="Cavaletti L."/>
            <person name="Monciardini P."/>
        </authorList>
    </citation>
    <scope>NUCLEOTIDE SEQUENCE [LARGE SCALE GENOMIC DNA]</scope>
    <source>
        <strain evidence="3 4">SOSP1-30</strain>
    </source>
</reference>
<keyword evidence="2" id="KW-1133">Transmembrane helix</keyword>
<accession>A0ABQ3ULP6</accession>
<keyword evidence="2" id="KW-0812">Transmembrane</keyword>
<evidence type="ECO:0008006" key="5">
    <source>
        <dbReference type="Google" id="ProtNLM"/>
    </source>
</evidence>
<comment type="caution">
    <text evidence="3">The sequence shown here is derived from an EMBL/GenBank/DDBJ whole genome shotgun (WGS) entry which is preliminary data.</text>
</comment>
<protein>
    <recommendedName>
        <fullName evidence="5">VCBS repeat-containing protein</fullName>
    </recommendedName>
</protein>
<dbReference type="Proteomes" id="UP000654345">
    <property type="component" value="Unassembled WGS sequence"/>
</dbReference>
<feature type="region of interest" description="Disordered" evidence="1">
    <location>
        <begin position="1"/>
        <end position="69"/>
    </location>
</feature>
<sequence>MDTMQTRREPRPLMYDPAEEDDAIYETRSRTSTRRYRSNPPTRERNTRDDVMIDRKAVPQRRRSGQTREMPMVEVPVRESRDLKRERPKAKKGNPALLIMVIGMACTVLLILGMSTLASWWHVYQDDLHYGRPRTYQFDAVVGHNDSAQNKTHFVIINLNRRIQIIEIPGGDPSKSRMFTGPSLVGSGQDLTPAWGEATKDVNGDGKPDLIVHVLDQQFIFLNDGSTFHQQH</sequence>
<evidence type="ECO:0000256" key="2">
    <source>
        <dbReference type="SAM" id="Phobius"/>
    </source>
</evidence>
<dbReference type="EMBL" id="BNJG01000001">
    <property type="protein sequence ID" value="GHO53582.1"/>
    <property type="molecule type" value="Genomic_DNA"/>
</dbReference>
<feature type="compositionally biased region" description="Basic and acidic residues" evidence="1">
    <location>
        <begin position="42"/>
        <end position="57"/>
    </location>
</feature>